<protein>
    <recommendedName>
        <fullName evidence="7">DUF2231 domain-containing protein</fullName>
    </recommendedName>
</protein>
<evidence type="ECO:0000259" key="3">
    <source>
        <dbReference type="Pfam" id="PF09990"/>
    </source>
</evidence>
<feature type="domain" description="SnoaL-like" evidence="4">
    <location>
        <begin position="243"/>
        <end position="363"/>
    </location>
</feature>
<feature type="transmembrane region" description="Helical" evidence="2">
    <location>
        <begin position="88"/>
        <end position="105"/>
    </location>
</feature>
<evidence type="ECO:0008006" key="7">
    <source>
        <dbReference type="Google" id="ProtNLM"/>
    </source>
</evidence>
<evidence type="ECO:0000256" key="2">
    <source>
        <dbReference type="SAM" id="Phobius"/>
    </source>
</evidence>
<dbReference type="Gene3D" id="3.10.450.50">
    <property type="match status" value="1"/>
</dbReference>
<reference evidence="5" key="2">
    <citation type="submission" date="2020-09" db="EMBL/GenBank/DDBJ databases">
        <authorList>
            <person name="Sun Q."/>
            <person name="Kim S."/>
        </authorList>
    </citation>
    <scope>NUCLEOTIDE SEQUENCE</scope>
    <source>
        <strain evidence="5">KCTC 32513</strain>
    </source>
</reference>
<dbReference type="SUPFAM" id="SSF54427">
    <property type="entry name" value="NTF2-like"/>
    <property type="match status" value="1"/>
</dbReference>
<dbReference type="Pfam" id="PF09990">
    <property type="entry name" value="DUF2231"/>
    <property type="match status" value="1"/>
</dbReference>
<keyword evidence="2" id="KW-1133">Transmembrane helix</keyword>
<evidence type="ECO:0000259" key="4">
    <source>
        <dbReference type="Pfam" id="PF13474"/>
    </source>
</evidence>
<dbReference type="InterPro" id="IPR019251">
    <property type="entry name" value="DUF2231_TM"/>
</dbReference>
<dbReference type="Proteomes" id="UP000634004">
    <property type="component" value="Unassembled WGS sequence"/>
</dbReference>
<proteinExistence type="predicted"/>
<feature type="transmembrane region" description="Helical" evidence="2">
    <location>
        <begin position="112"/>
        <end position="132"/>
    </location>
</feature>
<accession>A0A8J3G2G8</accession>
<evidence type="ECO:0000313" key="6">
    <source>
        <dbReference type="Proteomes" id="UP000634004"/>
    </source>
</evidence>
<organism evidence="5 6">
    <name type="scientific">Algimonas arctica</name>
    <dbReference type="NCBI Taxonomy" id="1479486"/>
    <lineage>
        <taxon>Bacteria</taxon>
        <taxon>Pseudomonadati</taxon>
        <taxon>Pseudomonadota</taxon>
        <taxon>Alphaproteobacteria</taxon>
        <taxon>Maricaulales</taxon>
        <taxon>Robiginitomaculaceae</taxon>
        <taxon>Algimonas</taxon>
    </lineage>
</organism>
<feature type="transmembrane region" description="Helical" evidence="2">
    <location>
        <begin position="46"/>
        <end position="68"/>
    </location>
</feature>
<keyword evidence="2" id="KW-0472">Membrane</keyword>
<gene>
    <name evidence="5" type="ORF">GCM10009069_16470</name>
</gene>
<feature type="compositionally biased region" description="Basic and acidic residues" evidence="1">
    <location>
        <begin position="183"/>
        <end position="199"/>
    </location>
</feature>
<feature type="region of interest" description="Disordered" evidence="1">
    <location>
        <begin position="173"/>
        <end position="218"/>
    </location>
</feature>
<keyword evidence="2" id="KW-0812">Transmembrane</keyword>
<dbReference type="Pfam" id="PF13474">
    <property type="entry name" value="SnoaL_3"/>
    <property type="match status" value="1"/>
</dbReference>
<evidence type="ECO:0000256" key="1">
    <source>
        <dbReference type="SAM" id="MobiDB-lite"/>
    </source>
</evidence>
<dbReference type="RefSeq" id="WP_189497270.1">
    <property type="nucleotide sequence ID" value="NZ_BMZH01000005.1"/>
</dbReference>
<dbReference type="InterPro" id="IPR032710">
    <property type="entry name" value="NTF2-like_dom_sf"/>
</dbReference>
<dbReference type="InterPro" id="IPR037401">
    <property type="entry name" value="SnoaL-like"/>
</dbReference>
<evidence type="ECO:0000313" key="5">
    <source>
        <dbReference type="EMBL" id="GHA94051.1"/>
    </source>
</evidence>
<feature type="transmembrane region" description="Helical" evidence="2">
    <location>
        <begin position="12"/>
        <end position="34"/>
    </location>
</feature>
<dbReference type="EMBL" id="BMZH01000005">
    <property type="protein sequence ID" value="GHA94051.1"/>
    <property type="molecule type" value="Genomic_DNA"/>
</dbReference>
<name>A0A8J3G2G8_9PROT</name>
<reference evidence="5" key="1">
    <citation type="journal article" date="2014" name="Int. J. Syst. Evol. Microbiol.">
        <title>Complete genome sequence of Corynebacterium casei LMG S-19264T (=DSM 44701T), isolated from a smear-ripened cheese.</title>
        <authorList>
            <consortium name="US DOE Joint Genome Institute (JGI-PGF)"/>
            <person name="Walter F."/>
            <person name="Albersmeier A."/>
            <person name="Kalinowski J."/>
            <person name="Ruckert C."/>
        </authorList>
    </citation>
    <scope>NUCLEOTIDE SEQUENCE</scope>
    <source>
        <strain evidence="5">KCTC 32513</strain>
    </source>
</reference>
<dbReference type="AlphaFoldDB" id="A0A8J3G2G8"/>
<comment type="caution">
    <text evidence="5">The sequence shown here is derived from an EMBL/GenBank/DDBJ whole genome shotgun (WGS) entry which is preliminary data.</text>
</comment>
<keyword evidence="6" id="KW-1185">Reference proteome</keyword>
<sequence length="368" mass="39803">MGGFIEPNIHPILVHFAYALSLSAWAVYIMGRIFPPGPRRDRTQHAGDWMLALGSIAIVAAIAAGFYAYYTVAHDGPSHAAMTTHRNWAVPSGTAVLILAVWRFIERTKAPSAIFLGLLAAATLSLSVTAWWGGNIVYKYGIGVQSLPTVTGDGHDHEHGAMPDHETAGDMANTMTAPLDPEQGGHDNSDGHHSVDKPEAGVPSGHENSDGHHDPMPMMIPYAHDNVDGDHNSGPETVDDQAIKSIITAIQKGWEDGDGTPFRTHFLDFDGARYFESGGQNTGLSDLVENHVEPEKDSIPDLKLGLSDLKIYYEGDFAWAVASTTVQGTIIKSGRVLDNTGKQTWLFRKVDGAWKVVHTHSSSRAARN</sequence>
<feature type="domain" description="DUF2231" evidence="3">
    <location>
        <begin position="8"/>
        <end position="145"/>
    </location>
</feature>